<feature type="region of interest" description="Disordered" evidence="1">
    <location>
        <begin position="128"/>
        <end position="164"/>
    </location>
</feature>
<dbReference type="EMBL" id="ABSU01000007">
    <property type="protein sequence ID" value="EFE34014.1"/>
    <property type="molecule type" value="Genomic_DNA"/>
</dbReference>
<evidence type="ECO:0000313" key="2">
    <source>
        <dbReference type="EMBL" id="EFE34014.1"/>
    </source>
</evidence>
<dbReference type="HOGENOM" id="CLU_1299429_0_0_1"/>
<name>D4ARV0_ARTBC</name>
<evidence type="ECO:0000313" key="3">
    <source>
        <dbReference type="Proteomes" id="UP000008866"/>
    </source>
</evidence>
<dbReference type="GeneID" id="9520454"/>
<feature type="region of interest" description="Disordered" evidence="1">
    <location>
        <begin position="28"/>
        <end position="76"/>
    </location>
</feature>
<dbReference type="AlphaFoldDB" id="D4ARV0"/>
<accession>D4ARV0</accession>
<feature type="region of interest" description="Disordered" evidence="1">
    <location>
        <begin position="185"/>
        <end position="212"/>
    </location>
</feature>
<gene>
    <name evidence="2" type="ORF">ARB_06964</name>
</gene>
<dbReference type="Proteomes" id="UP000008866">
    <property type="component" value="Unassembled WGS sequence"/>
</dbReference>
<dbReference type="RefSeq" id="XP_003014403.1">
    <property type="nucleotide sequence ID" value="XM_003014357.1"/>
</dbReference>
<reference evidence="3" key="1">
    <citation type="journal article" date="2011" name="Genome Biol.">
        <title>Comparative and functional genomics provide insights into the pathogenicity of dermatophytic fungi.</title>
        <authorList>
            <person name="Burmester A."/>
            <person name="Shelest E."/>
            <person name="Gloeckner G."/>
            <person name="Heddergott C."/>
            <person name="Schindler S."/>
            <person name="Staib P."/>
            <person name="Heidel A."/>
            <person name="Felder M."/>
            <person name="Petzold A."/>
            <person name="Szafranski K."/>
            <person name="Feuermann M."/>
            <person name="Pedruzzi I."/>
            <person name="Priebe S."/>
            <person name="Groth M."/>
            <person name="Winkler R."/>
            <person name="Li W."/>
            <person name="Kniemeyer O."/>
            <person name="Schroeckh V."/>
            <person name="Hertweck C."/>
            <person name="Hube B."/>
            <person name="White T.C."/>
            <person name="Platzer M."/>
            <person name="Guthke R."/>
            <person name="Heitman J."/>
            <person name="Woestemeyer J."/>
            <person name="Zipfel P.F."/>
            <person name="Monod M."/>
            <person name="Brakhage A.A."/>
        </authorList>
    </citation>
    <scope>NUCLEOTIDE SEQUENCE [LARGE SCALE GENOMIC DNA]</scope>
    <source>
        <strain evidence="3">ATCC MYA-4681 / CBS 112371</strain>
    </source>
</reference>
<comment type="caution">
    <text evidence="2">The sequence shown here is derived from an EMBL/GenBank/DDBJ whole genome shotgun (WGS) entry which is preliminary data.</text>
</comment>
<feature type="compositionally biased region" description="Acidic residues" evidence="1">
    <location>
        <begin position="128"/>
        <end position="151"/>
    </location>
</feature>
<keyword evidence="3" id="KW-1185">Reference proteome</keyword>
<proteinExistence type="predicted"/>
<dbReference type="KEGG" id="abe:ARB_06964"/>
<organism evidence="2 3">
    <name type="scientific">Arthroderma benhamiae (strain ATCC MYA-4681 / CBS 112371)</name>
    <name type="common">Trichophyton mentagrophytes</name>
    <dbReference type="NCBI Taxonomy" id="663331"/>
    <lineage>
        <taxon>Eukaryota</taxon>
        <taxon>Fungi</taxon>
        <taxon>Dikarya</taxon>
        <taxon>Ascomycota</taxon>
        <taxon>Pezizomycotina</taxon>
        <taxon>Eurotiomycetes</taxon>
        <taxon>Eurotiomycetidae</taxon>
        <taxon>Onygenales</taxon>
        <taxon>Arthrodermataceae</taxon>
        <taxon>Trichophyton</taxon>
    </lineage>
</organism>
<feature type="compositionally biased region" description="Basic and acidic residues" evidence="1">
    <location>
        <begin position="62"/>
        <end position="76"/>
    </location>
</feature>
<protein>
    <submittedName>
        <fullName evidence="2">Uncharacterized protein</fullName>
    </submittedName>
</protein>
<sequence length="212" mass="25087">MTVLPGSSGLPGAVAFFKEDNTWIQRQQKQQWTGGRRDRQRHQDGSARRLSYRSSSTTHGNIRREREDNKNATKDTQWDIKRYNGEIPRPLLFLRKRKVARETKYPRFTVRRGSRRFLRTKGFTIKEEDLETIETTEDGEDKKDEDEDGEDETKRRRGRGRDEVEEMRLKKSLLEWSAGIVRQPLVGPPRETWNRRKTLRKSMMEQQPNPAS</sequence>
<evidence type="ECO:0000256" key="1">
    <source>
        <dbReference type="SAM" id="MobiDB-lite"/>
    </source>
</evidence>
<feature type="compositionally biased region" description="Basic and acidic residues" evidence="1">
    <location>
        <begin position="35"/>
        <end position="47"/>
    </location>
</feature>